<evidence type="ECO:0000313" key="8">
    <source>
        <dbReference type="EMBL" id="TMO69820.1"/>
    </source>
</evidence>
<keyword evidence="10" id="KW-1185">Reference proteome</keyword>
<comment type="similarity">
    <text evidence="3">Belongs to the methyl-accepting chemotaxis (MCP) protein family.</text>
</comment>
<dbReference type="InterPro" id="IPR004089">
    <property type="entry name" value="MCPsignal_dom"/>
</dbReference>
<dbReference type="PROSITE" id="PS50111">
    <property type="entry name" value="CHEMOTAXIS_TRANSDUC_2"/>
    <property type="match status" value="1"/>
</dbReference>
<dbReference type="GO" id="GO:0016020">
    <property type="term" value="C:membrane"/>
    <property type="evidence" value="ECO:0007669"/>
    <property type="project" value="UniProtKB-SubCell"/>
</dbReference>
<reference evidence="8" key="3">
    <citation type="submission" date="2019-09" db="EMBL/GenBank/DDBJ databases">
        <title>Co-occurence of chitin degradation, pigmentation and bioactivity in marine Pseudoalteromonas.</title>
        <authorList>
            <person name="Sonnenschein E.C."/>
            <person name="Bech P.K."/>
        </authorList>
    </citation>
    <scope>NUCLEOTIDE SEQUENCE</scope>
    <source>
        <strain evidence="8">S3790</strain>
        <strain evidence="9 10">S3895</strain>
    </source>
</reference>
<keyword evidence="2 4" id="KW-0807">Transducer</keyword>
<evidence type="ECO:0000313" key="9">
    <source>
        <dbReference type="EMBL" id="TMO72110.1"/>
    </source>
</evidence>
<reference evidence="10 11" key="1">
    <citation type="submission" date="2018-01" db="EMBL/GenBank/DDBJ databases">
        <authorList>
            <person name="Paulsen S."/>
            <person name="Gram L.K."/>
        </authorList>
    </citation>
    <scope>NUCLEOTIDE SEQUENCE [LARGE SCALE GENOMIC DNA]</scope>
    <source>
        <strain evidence="8 11">S3790</strain>
        <strain evidence="9 10">S3895</strain>
    </source>
</reference>
<dbReference type="Proteomes" id="UP000307217">
    <property type="component" value="Unassembled WGS sequence"/>
</dbReference>
<dbReference type="EMBL" id="PNBX01000010">
    <property type="protein sequence ID" value="TMO69820.1"/>
    <property type="molecule type" value="Genomic_DNA"/>
</dbReference>
<proteinExistence type="inferred from homology"/>
<name>A0A5S3VCH3_9GAMM</name>
<evidence type="ECO:0000256" key="4">
    <source>
        <dbReference type="PROSITE-ProRule" id="PRU00284"/>
    </source>
</evidence>
<sequence length="660" mass="71648">MLIKTRLLLSFMLIGLVPAGIIALFSLLTASSALEKQAYNQLTSIKQIKHTQLTDYFNARQADLEILASEWQAAHAKKANQALKQTAQQHHSFFKTFIEKKGYYDLFVINPNGFVDYTVAKEPDYQTSLVSGPYRNSGLARLYNSVLIKRSFVLQDFSRYAPSNNEPAAFIGLPVIVNGKIETIIALQLSIDAINRIMQTRDGMGKSGESYLVGDDLLMRSDSYLDPTGHSVIASFAGNVEQNGVNTVAVKKGLQGISDTEIIIDYNGNPVLSAYLPFTFSNLKWVLLAEIDESEAFAPVYKMYWAIGLIVIITLIGVAAITIMIAKSIIRPLGGEPSTMHSISERIAQGDLRQTFEHIDSQQGVYGAMARMNQSLNSMIGTIVESTSQLASTAAQTSAASSQSNASLQEQHANIEQVAFAMEQTNQSIEEVATNARAVADLSHSAEQTSSSANENLQATVIQMQKLGAAIDNAEAVIKRVEGNAQNISRVLEVIQTVTEQTNLLALNAAIEAARAGEHGRGFAVVADEVRQLAKKTQESTADIEGMINNLQSGTHQAVEEMHLSIEATKLTINAANDSATLLEDSVQQINQIAQSAEMIATAAHQQTMTTDEIKHNIESIKQAAVDNAAGADQVSSASYELDRLSKDLKNVTESFKLAN</sequence>
<accession>A0A5S3VCH3</accession>
<evidence type="ECO:0000256" key="2">
    <source>
        <dbReference type="ARBA" id="ARBA00023224"/>
    </source>
</evidence>
<dbReference type="FunFam" id="1.10.287.950:FF:000001">
    <property type="entry name" value="Methyl-accepting chemotaxis sensory transducer"/>
    <property type="match status" value="1"/>
</dbReference>
<evidence type="ECO:0000256" key="3">
    <source>
        <dbReference type="ARBA" id="ARBA00029447"/>
    </source>
</evidence>
<evidence type="ECO:0000259" key="7">
    <source>
        <dbReference type="PROSITE" id="PS50111"/>
    </source>
</evidence>
<dbReference type="GO" id="GO:0007165">
    <property type="term" value="P:signal transduction"/>
    <property type="evidence" value="ECO:0007669"/>
    <property type="project" value="UniProtKB-KW"/>
</dbReference>
<evidence type="ECO:0000256" key="5">
    <source>
        <dbReference type="SAM" id="Coils"/>
    </source>
</evidence>
<evidence type="ECO:0000256" key="6">
    <source>
        <dbReference type="SAM" id="Phobius"/>
    </source>
</evidence>
<keyword evidence="5" id="KW-0175">Coiled coil</keyword>
<dbReference type="Proteomes" id="UP000307164">
    <property type="component" value="Unassembled WGS sequence"/>
</dbReference>
<feature type="transmembrane region" description="Helical" evidence="6">
    <location>
        <begin position="303"/>
        <end position="326"/>
    </location>
</feature>
<dbReference type="PANTHER" id="PTHR32089:SF112">
    <property type="entry name" value="LYSOZYME-LIKE PROTEIN-RELATED"/>
    <property type="match status" value="1"/>
</dbReference>
<dbReference type="SUPFAM" id="SSF58104">
    <property type="entry name" value="Methyl-accepting chemotaxis protein (MCP) signaling domain"/>
    <property type="match status" value="1"/>
</dbReference>
<protein>
    <submittedName>
        <fullName evidence="8">Methyl-accepting chemotaxis protein</fullName>
    </submittedName>
</protein>
<keyword evidence="6" id="KW-0812">Transmembrane</keyword>
<dbReference type="SMART" id="SM00283">
    <property type="entry name" value="MA"/>
    <property type="match status" value="1"/>
</dbReference>
<keyword evidence="6" id="KW-1133">Transmembrane helix</keyword>
<dbReference type="GO" id="GO:0006935">
    <property type="term" value="P:chemotaxis"/>
    <property type="evidence" value="ECO:0007669"/>
    <property type="project" value="UniProtKB-ARBA"/>
</dbReference>
<dbReference type="PANTHER" id="PTHR32089">
    <property type="entry name" value="METHYL-ACCEPTING CHEMOTAXIS PROTEIN MCPB"/>
    <property type="match status" value="1"/>
</dbReference>
<dbReference type="AlphaFoldDB" id="A0A5S3VCH3"/>
<keyword evidence="6" id="KW-0472">Membrane</keyword>
<reference evidence="11" key="2">
    <citation type="submission" date="2019-06" db="EMBL/GenBank/DDBJ databases">
        <title>Co-occurence of chitin degradation, pigmentation and bioactivity in marine Pseudoalteromonas.</title>
        <authorList>
            <person name="Sonnenschein E.C."/>
            <person name="Bech P.K."/>
        </authorList>
    </citation>
    <scope>NUCLEOTIDE SEQUENCE [LARGE SCALE GENOMIC DNA]</scope>
    <source>
        <strain evidence="11">S3790</strain>
    </source>
</reference>
<organism evidence="8 11">
    <name type="scientific">Pseudoalteromonas aurantia</name>
    <dbReference type="NCBI Taxonomy" id="43654"/>
    <lineage>
        <taxon>Bacteria</taxon>
        <taxon>Pseudomonadati</taxon>
        <taxon>Pseudomonadota</taxon>
        <taxon>Gammaproteobacteria</taxon>
        <taxon>Alteromonadales</taxon>
        <taxon>Pseudoalteromonadaceae</taxon>
        <taxon>Pseudoalteromonas</taxon>
    </lineage>
</organism>
<evidence type="ECO:0000313" key="10">
    <source>
        <dbReference type="Proteomes" id="UP000307164"/>
    </source>
</evidence>
<feature type="domain" description="Methyl-accepting transducer" evidence="7">
    <location>
        <begin position="386"/>
        <end position="622"/>
    </location>
</feature>
<evidence type="ECO:0000313" key="11">
    <source>
        <dbReference type="Proteomes" id="UP000307217"/>
    </source>
</evidence>
<dbReference type="EMBL" id="PNBW01000083">
    <property type="protein sequence ID" value="TMO72110.1"/>
    <property type="molecule type" value="Genomic_DNA"/>
</dbReference>
<evidence type="ECO:0000256" key="1">
    <source>
        <dbReference type="ARBA" id="ARBA00004370"/>
    </source>
</evidence>
<dbReference type="Gene3D" id="3.30.450.20">
    <property type="entry name" value="PAS domain"/>
    <property type="match status" value="1"/>
</dbReference>
<dbReference type="Gene3D" id="1.10.287.950">
    <property type="entry name" value="Methyl-accepting chemotaxis protein"/>
    <property type="match status" value="1"/>
</dbReference>
<dbReference type="CDD" id="cd11386">
    <property type="entry name" value="MCP_signal"/>
    <property type="match status" value="1"/>
</dbReference>
<feature type="coiled-coil region" evidence="5">
    <location>
        <begin position="464"/>
        <end position="491"/>
    </location>
</feature>
<gene>
    <name evidence="8" type="ORF">CWC19_03500</name>
    <name evidence="9" type="ORF">CWC20_15930</name>
</gene>
<dbReference type="Pfam" id="PF00015">
    <property type="entry name" value="MCPsignal"/>
    <property type="match status" value="1"/>
</dbReference>
<dbReference type="RefSeq" id="WP_138590013.1">
    <property type="nucleotide sequence ID" value="NZ_PNBW01000083.1"/>
</dbReference>
<comment type="caution">
    <text evidence="8">The sequence shown here is derived from an EMBL/GenBank/DDBJ whole genome shotgun (WGS) entry which is preliminary data.</text>
</comment>
<dbReference type="OrthoDB" id="9806704at2"/>
<comment type="subcellular location">
    <subcellularLocation>
        <location evidence="1">Membrane</location>
    </subcellularLocation>
</comment>